<keyword evidence="2" id="KW-0812">Transmembrane</keyword>
<feature type="transmembrane region" description="Helical" evidence="2">
    <location>
        <begin position="6"/>
        <end position="23"/>
    </location>
</feature>
<evidence type="ECO:0000313" key="3">
    <source>
        <dbReference type="EMBL" id="KAK2178092.1"/>
    </source>
</evidence>
<feature type="compositionally biased region" description="Basic and acidic residues" evidence="1">
    <location>
        <begin position="64"/>
        <end position="76"/>
    </location>
</feature>
<sequence length="76" mass="8310">MHAVIAAGSAFVIFVTVALYWVCKNSRKESRPVVQTTSASNMTTRPRSSGQDDNETALVPTGQRETEKDLHSTEIS</sequence>
<accession>A0AAD9KV43</accession>
<evidence type="ECO:0000256" key="1">
    <source>
        <dbReference type="SAM" id="MobiDB-lite"/>
    </source>
</evidence>
<dbReference type="AlphaFoldDB" id="A0AAD9KV43"/>
<reference evidence="3" key="1">
    <citation type="journal article" date="2023" name="Mol. Biol. Evol.">
        <title>Third-Generation Sequencing Reveals the Adaptive Role of the Epigenome in Three Deep-Sea Polychaetes.</title>
        <authorList>
            <person name="Perez M."/>
            <person name="Aroh O."/>
            <person name="Sun Y."/>
            <person name="Lan Y."/>
            <person name="Juniper S.K."/>
            <person name="Young C.R."/>
            <person name="Angers B."/>
            <person name="Qian P.Y."/>
        </authorList>
    </citation>
    <scope>NUCLEOTIDE SEQUENCE</scope>
    <source>
        <strain evidence="3">R07B-5</strain>
    </source>
</reference>
<feature type="region of interest" description="Disordered" evidence="1">
    <location>
        <begin position="28"/>
        <end position="76"/>
    </location>
</feature>
<proteinExistence type="predicted"/>
<dbReference type="EMBL" id="JAODUO010000563">
    <property type="protein sequence ID" value="KAK2178092.1"/>
    <property type="molecule type" value="Genomic_DNA"/>
</dbReference>
<comment type="caution">
    <text evidence="3">The sequence shown here is derived from an EMBL/GenBank/DDBJ whole genome shotgun (WGS) entry which is preliminary data.</text>
</comment>
<feature type="compositionally biased region" description="Polar residues" evidence="1">
    <location>
        <begin position="33"/>
        <end position="51"/>
    </location>
</feature>
<evidence type="ECO:0000313" key="4">
    <source>
        <dbReference type="Proteomes" id="UP001209878"/>
    </source>
</evidence>
<protein>
    <submittedName>
        <fullName evidence="3">Uncharacterized protein</fullName>
    </submittedName>
</protein>
<organism evidence="3 4">
    <name type="scientific">Ridgeia piscesae</name>
    <name type="common">Tubeworm</name>
    <dbReference type="NCBI Taxonomy" id="27915"/>
    <lineage>
        <taxon>Eukaryota</taxon>
        <taxon>Metazoa</taxon>
        <taxon>Spiralia</taxon>
        <taxon>Lophotrochozoa</taxon>
        <taxon>Annelida</taxon>
        <taxon>Polychaeta</taxon>
        <taxon>Sedentaria</taxon>
        <taxon>Canalipalpata</taxon>
        <taxon>Sabellida</taxon>
        <taxon>Siboglinidae</taxon>
        <taxon>Ridgeia</taxon>
    </lineage>
</organism>
<keyword evidence="2" id="KW-0472">Membrane</keyword>
<keyword evidence="4" id="KW-1185">Reference proteome</keyword>
<keyword evidence="2" id="KW-1133">Transmembrane helix</keyword>
<evidence type="ECO:0000256" key="2">
    <source>
        <dbReference type="SAM" id="Phobius"/>
    </source>
</evidence>
<dbReference type="Proteomes" id="UP001209878">
    <property type="component" value="Unassembled WGS sequence"/>
</dbReference>
<name>A0AAD9KV43_RIDPI</name>
<gene>
    <name evidence="3" type="ORF">NP493_563g04004</name>
</gene>